<keyword evidence="2" id="KW-1185">Reference proteome</keyword>
<organism evidence="1 2">
    <name type="scientific">Meloidogyne graminicola</name>
    <dbReference type="NCBI Taxonomy" id="189291"/>
    <lineage>
        <taxon>Eukaryota</taxon>
        <taxon>Metazoa</taxon>
        <taxon>Ecdysozoa</taxon>
        <taxon>Nematoda</taxon>
        <taxon>Chromadorea</taxon>
        <taxon>Rhabditida</taxon>
        <taxon>Tylenchina</taxon>
        <taxon>Tylenchomorpha</taxon>
        <taxon>Tylenchoidea</taxon>
        <taxon>Meloidogynidae</taxon>
        <taxon>Meloidogyninae</taxon>
        <taxon>Meloidogyne</taxon>
    </lineage>
</organism>
<sequence>MPLDKRRNALSFNNNQFKLTNEQITNEFSENLQINKINISMDYEQSEEEFPKNSNYIFPANIEQINNSPPYLLIPTESILNLQKSLQNNKIINNNNSFSFPFCYQNNLITTTTSTTTTTNSSSSLVLNELKNYLFNYNYLINNQKQNFNYYYIQEKDIIEAILTSPQALVISGLLPSNILENNQFWDHWLCRLAISLNSLQWQKFWHQYASIFGFKYLPTHLLHFFENFALNENIKNNFLNNNSLIYGQHSTTNNKNNNFNILPSSIEIKLKSKINEQICGIICKFNN</sequence>
<protein>
    <submittedName>
        <fullName evidence="1">Uncharacterized protein</fullName>
    </submittedName>
</protein>
<name>A0A8S9Z7G2_9BILA</name>
<proteinExistence type="predicted"/>
<dbReference type="OrthoDB" id="5870517at2759"/>
<comment type="caution">
    <text evidence="1">The sequence shown here is derived from an EMBL/GenBank/DDBJ whole genome shotgun (WGS) entry which is preliminary data.</text>
</comment>
<dbReference type="AlphaFoldDB" id="A0A8S9Z7G2"/>
<gene>
    <name evidence="1" type="ORF">Mgra_00009596</name>
</gene>
<evidence type="ECO:0000313" key="2">
    <source>
        <dbReference type="Proteomes" id="UP000605970"/>
    </source>
</evidence>
<reference evidence="1" key="1">
    <citation type="journal article" date="2020" name="Ecol. Evol.">
        <title>Genome structure and content of the rice root-knot nematode (Meloidogyne graminicola).</title>
        <authorList>
            <person name="Phan N.T."/>
            <person name="Danchin E.G.J."/>
            <person name="Klopp C."/>
            <person name="Perfus-Barbeoch L."/>
            <person name="Kozlowski D.K."/>
            <person name="Koutsovoulos G.D."/>
            <person name="Lopez-Roques C."/>
            <person name="Bouchez O."/>
            <person name="Zahm M."/>
            <person name="Besnard G."/>
            <person name="Bellafiore S."/>
        </authorList>
    </citation>
    <scope>NUCLEOTIDE SEQUENCE</scope>
    <source>
        <strain evidence="1">VN-18</strain>
    </source>
</reference>
<dbReference type="EMBL" id="JABEBT010000167">
    <property type="protein sequence ID" value="KAF7627130.1"/>
    <property type="molecule type" value="Genomic_DNA"/>
</dbReference>
<accession>A0A8S9Z7G2</accession>
<evidence type="ECO:0000313" key="1">
    <source>
        <dbReference type="EMBL" id="KAF7627130.1"/>
    </source>
</evidence>
<feature type="non-terminal residue" evidence="1">
    <location>
        <position position="1"/>
    </location>
</feature>
<dbReference type="Proteomes" id="UP000605970">
    <property type="component" value="Unassembled WGS sequence"/>
</dbReference>